<dbReference type="PROSITE" id="PS00092">
    <property type="entry name" value="N6_MTASE"/>
    <property type="match status" value="1"/>
</dbReference>
<proteinExistence type="inferred from homology"/>
<dbReference type="EC" id="2.1.1.72" evidence="2"/>
<evidence type="ECO:0000313" key="10">
    <source>
        <dbReference type="Proteomes" id="UP000199561"/>
    </source>
</evidence>
<name>A0A1I4MNH8_9PROT</name>
<evidence type="ECO:0000259" key="8">
    <source>
        <dbReference type="Pfam" id="PF02384"/>
    </source>
</evidence>
<dbReference type="GO" id="GO:0009307">
    <property type="term" value="P:DNA restriction-modification system"/>
    <property type="evidence" value="ECO:0007669"/>
    <property type="project" value="UniProtKB-KW"/>
</dbReference>
<keyword evidence="6" id="KW-0680">Restriction system</keyword>
<dbReference type="InterPro" id="IPR029063">
    <property type="entry name" value="SAM-dependent_MTases_sf"/>
</dbReference>
<organism evidence="9 10">
    <name type="scientific">Nitrosomonas nitrosa</name>
    <dbReference type="NCBI Taxonomy" id="52442"/>
    <lineage>
        <taxon>Bacteria</taxon>
        <taxon>Pseudomonadati</taxon>
        <taxon>Pseudomonadota</taxon>
        <taxon>Betaproteobacteria</taxon>
        <taxon>Nitrosomonadales</taxon>
        <taxon>Nitrosomonadaceae</taxon>
        <taxon>Nitrosomonas</taxon>
    </lineage>
</organism>
<evidence type="ECO:0000256" key="5">
    <source>
        <dbReference type="ARBA" id="ARBA00022691"/>
    </source>
</evidence>
<evidence type="ECO:0000313" key="9">
    <source>
        <dbReference type="EMBL" id="SFM04831.1"/>
    </source>
</evidence>
<dbReference type="GO" id="GO:0008170">
    <property type="term" value="F:N-methyltransferase activity"/>
    <property type="evidence" value="ECO:0007669"/>
    <property type="project" value="InterPro"/>
</dbReference>
<dbReference type="Pfam" id="PF02384">
    <property type="entry name" value="N6_Mtase"/>
    <property type="match status" value="1"/>
</dbReference>
<evidence type="ECO:0000256" key="3">
    <source>
        <dbReference type="ARBA" id="ARBA00022603"/>
    </source>
</evidence>
<sequence length="544" mass="61187">MVELEFQQKTKTLIDSLKSICANYGLGNDGNEFKIITQTFLYKFLNDKFAFEAKKIDPSLVKAGKWEEALAALSEDDLEMLQLQMGADTARLKPTHFISYLFSQQNAPDFAKLFDDTLMDIAISNNDVFAVKTDGGAKVVLFDRLSYYIADESKRDAFCRAIINKLVEFSFEHIFNQKFDFYATIFEYLIKDYNSNSGGKYAEYYTPHAVARIMAAILVPKEQQGKIKNVSCYDPSAGSGTLLMNVAHAIGENRCSIYTQDISQKSSNLLRLNLILNNLVHSIPNVVQGNVLLHPYHKDGAELKRFDYIVSNPPFKMDFSDYRNELDTKANKERFFAGIPKVKAKAKDKMEIYQLFLQHIITSLKPGGKAAVVVPTGFITAQAGIDKGIREHLVKHKMLAGVVSMPSNIFATTGTNVSILFIDASNQSDVVLIDASNLGQKVKEGKNQKTVLTPAEEQRIIEVFNAKRQEEDFSVVVNYEQIATKNYSLSAGQYFDVRIEYVDITPEEFAAKMKGFSDDLESLFGQSRELEAEIKKQLAGLKYE</sequence>
<dbReference type="GO" id="GO:0003677">
    <property type="term" value="F:DNA binding"/>
    <property type="evidence" value="ECO:0007669"/>
    <property type="project" value="InterPro"/>
</dbReference>
<dbReference type="SUPFAM" id="SSF53335">
    <property type="entry name" value="S-adenosyl-L-methionine-dependent methyltransferases"/>
    <property type="match status" value="1"/>
</dbReference>
<dbReference type="PANTHER" id="PTHR42933:SF1">
    <property type="entry name" value="SITE-SPECIFIC DNA-METHYLTRANSFERASE (ADENINE-SPECIFIC)"/>
    <property type="match status" value="1"/>
</dbReference>
<dbReference type="RefSeq" id="WP_090666637.1">
    <property type="nucleotide sequence ID" value="NZ_FOUF01000005.1"/>
</dbReference>
<comment type="similarity">
    <text evidence="1">Belongs to the N(4)/N(6)-methyltransferase family.</text>
</comment>
<evidence type="ECO:0000256" key="7">
    <source>
        <dbReference type="ARBA" id="ARBA00047942"/>
    </source>
</evidence>
<dbReference type="Proteomes" id="UP000199561">
    <property type="component" value="Unassembled WGS sequence"/>
</dbReference>
<dbReference type="EMBL" id="FOUF01000005">
    <property type="protein sequence ID" value="SFM04831.1"/>
    <property type="molecule type" value="Genomic_DNA"/>
</dbReference>
<dbReference type="InterPro" id="IPR003356">
    <property type="entry name" value="DNA_methylase_A-5"/>
</dbReference>
<dbReference type="GO" id="GO:0009007">
    <property type="term" value="F:site-specific DNA-methyltransferase (adenine-specific) activity"/>
    <property type="evidence" value="ECO:0007669"/>
    <property type="project" value="UniProtKB-EC"/>
</dbReference>
<accession>A0A1I4MNH8</accession>
<keyword evidence="10" id="KW-1185">Reference proteome</keyword>
<dbReference type="Gene3D" id="3.40.50.150">
    <property type="entry name" value="Vaccinia Virus protein VP39"/>
    <property type="match status" value="1"/>
</dbReference>
<keyword evidence="3" id="KW-0489">Methyltransferase</keyword>
<dbReference type="AlphaFoldDB" id="A0A1I4MNH8"/>
<keyword evidence="4" id="KW-0808">Transferase</keyword>
<dbReference type="PANTHER" id="PTHR42933">
    <property type="entry name" value="SLR6095 PROTEIN"/>
    <property type="match status" value="1"/>
</dbReference>
<gene>
    <name evidence="9" type="ORF">SAMN05421880_10521</name>
</gene>
<feature type="domain" description="DNA methylase adenine-specific" evidence="8">
    <location>
        <begin position="180"/>
        <end position="497"/>
    </location>
</feature>
<keyword evidence="5" id="KW-0949">S-adenosyl-L-methionine</keyword>
<comment type="catalytic activity">
    <reaction evidence="7">
        <text>a 2'-deoxyadenosine in DNA + S-adenosyl-L-methionine = an N(6)-methyl-2'-deoxyadenosine in DNA + S-adenosyl-L-homocysteine + H(+)</text>
        <dbReference type="Rhea" id="RHEA:15197"/>
        <dbReference type="Rhea" id="RHEA-COMP:12418"/>
        <dbReference type="Rhea" id="RHEA-COMP:12419"/>
        <dbReference type="ChEBI" id="CHEBI:15378"/>
        <dbReference type="ChEBI" id="CHEBI:57856"/>
        <dbReference type="ChEBI" id="CHEBI:59789"/>
        <dbReference type="ChEBI" id="CHEBI:90615"/>
        <dbReference type="ChEBI" id="CHEBI:90616"/>
        <dbReference type="EC" id="2.1.1.72"/>
    </reaction>
</comment>
<dbReference type="PRINTS" id="PR00507">
    <property type="entry name" value="N12N6MTFRASE"/>
</dbReference>
<evidence type="ECO:0000256" key="6">
    <source>
        <dbReference type="ARBA" id="ARBA00022747"/>
    </source>
</evidence>
<dbReference type="GO" id="GO:0032259">
    <property type="term" value="P:methylation"/>
    <property type="evidence" value="ECO:0007669"/>
    <property type="project" value="UniProtKB-KW"/>
</dbReference>
<evidence type="ECO:0000256" key="4">
    <source>
        <dbReference type="ARBA" id="ARBA00022679"/>
    </source>
</evidence>
<dbReference type="InterPro" id="IPR002052">
    <property type="entry name" value="DNA_methylase_N6_adenine_CS"/>
</dbReference>
<protein>
    <recommendedName>
        <fullName evidence="2">site-specific DNA-methyltransferase (adenine-specific)</fullName>
        <ecNumber evidence="2">2.1.1.72</ecNumber>
    </recommendedName>
</protein>
<evidence type="ECO:0000256" key="1">
    <source>
        <dbReference type="ARBA" id="ARBA00006594"/>
    </source>
</evidence>
<dbReference type="STRING" id="52442.SAMN05421880_10521"/>
<dbReference type="InterPro" id="IPR051537">
    <property type="entry name" value="DNA_Adenine_Mtase"/>
</dbReference>
<reference evidence="9 10" key="1">
    <citation type="submission" date="2016-10" db="EMBL/GenBank/DDBJ databases">
        <authorList>
            <person name="de Groot N.N."/>
        </authorList>
    </citation>
    <scope>NUCLEOTIDE SEQUENCE [LARGE SCALE GENOMIC DNA]</scope>
    <source>
        <strain evidence="9 10">Nm146</strain>
    </source>
</reference>
<evidence type="ECO:0000256" key="2">
    <source>
        <dbReference type="ARBA" id="ARBA00011900"/>
    </source>
</evidence>